<comment type="function">
    <text evidence="10">Binds specific group II introns in chloroplasts and facilitates their splicing. Acts on subgroup IIB introns. The substrates of the subgroup IIB also require the CRM domain proteins CAF1 or CAF2, with a simultaneous binding of CFM3 and CAF1 or CAF2. May influence the biogenesis of the mitochondrial small ribosomal subunit.</text>
</comment>
<keyword evidence="8" id="KW-0508">mRNA splicing</keyword>
<dbReference type="GO" id="GO:1990904">
    <property type="term" value="C:ribonucleoprotein complex"/>
    <property type="evidence" value="ECO:0007669"/>
    <property type="project" value="UniProtKB-KW"/>
</dbReference>
<evidence type="ECO:0000256" key="10">
    <source>
        <dbReference type="ARBA" id="ARBA00055648"/>
    </source>
</evidence>
<evidence type="ECO:0000256" key="7">
    <source>
        <dbReference type="ARBA" id="ARBA00022946"/>
    </source>
</evidence>
<name>M8C7T8_AEGTA</name>
<dbReference type="InterPro" id="IPR001890">
    <property type="entry name" value="RNA-binding_CRM"/>
</dbReference>
<evidence type="ECO:0000256" key="14">
    <source>
        <dbReference type="SAM" id="MobiDB-lite"/>
    </source>
</evidence>
<dbReference type="ExpressionAtlas" id="M8C7T8">
    <property type="expression patterns" value="baseline"/>
</dbReference>
<dbReference type="PANTHER" id="PTHR31846:SF7">
    <property type="entry name" value="CRS1 _ YHBY (CRM) DOMAIN-CONTAINING PROTEIN"/>
    <property type="match status" value="1"/>
</dbReference>
<evidence type="ECO:0000256" key="4">
    <source>
        <dbReference type="ARBA" id="ARBA00022664"/>
    </source>
</evidence>
<comment type="subunit">
    <text evidence="11">Interacts with RNA. Part of large ribonucleo-protein particles that contain CAF1 and/or CAF2, and RNC1.</text>
</comment>
<organism evidence="15">
    <name type="scientific">Aegilops tauschii</name>
    <name type="common">Tausch's goatgrass</name>
    <name type="synonym">Aegilops squarrosa</name>
    <dbReference type="NCBI Taxonomy" id="37682"/>
    <lineage>
        <taxon>Eukaryota</taxon>
        <taxon>Viridiplantae</taxon>
        <taxon>Streptophyta</taxon>
        <taxon>Embryophyta</taxon>
        <taxon>Tracheophyta</taxon>
        <taxon>Spermatophyta</taxon>
        <taxon>Magnoliopsida</taxon>
        <taxon>Liliopsida</taxon>
        <taxon>Poales</taxon>
        <taxon>Poaceae</taxon>
        <taxon>BOP clade</taxon>
        <taxon>Pooideae</taxon>
        <taxon>Triticodae</taxon>
        <taxon>Triticeae</taxon>
        <taxon>Triticinae</taxon>
        <taxon>Aegilops</taxon>
    </lineage>
</organism>
<sequence length="1128" mass="127275">MGSVGVKVNGVESDFFITNKGLRQGDPISPLLFNIVVDVLTRMLIKATSHDLIKGLCSDFIPGGVICLQYADDTILFMDEDESKAANLKKIMTCFERVPGTFPIKYLGIPLHYDKLRREDIQPLIDKILKRMAGWRGKLLSYSARLTLIKACLASIPVYLLSFFKFPKWALDLINSQLAHCLWSDFEGNRKLHLANWHLVCMKKEHGGLGVPNIKELNLCLLGSRVKRYAQDEGKIWKNIIDRKYIRNSPNIFACRPQASSKFWQGVMWAAKALKFDYRWVCVAVSDVWDGNSIKLTFRRVFSPAMMEEWYCLEQIIKETAHTGDEDAMIWQYESKGFTPPVRYLVAGLEDPQEVDGSILKGLVGENAEDTALDNLHPQNTPAADYGMKMDRYFDYDSSEDGGGGVGEGKDKGNDGVAHGEAAHDRDEESRSQPTYLLGSRPVSAPWMHGQEGPTVVGRLLSGPVGGDEEEAVRNGVFDDELDSEDEDEEWVDNSEVLEEEPMTVNLEEELYEDEDSAAPTTSSSFPLDSILEDQASTGGGFDRNMRRSSVSSIVNTLRNSMEESATIGSSEGEDFVQKLGSVLLPWEREEGNAFDGDNRGRHSNTKLAERTIPEPELRRLRDAALRMKERMRVGPGGVTHAIVESIHSKWKVDEVVKMRFEGPPSLNMKRTHEILEDRTGGTVIWRSGRSIVLYRGMNYNLRCVQSYAKIAEVDSSENAGDAIGVVPSSEEHNLQKPTVEHDLQKPIVERNSQKSSADDVKRLKSIMNFSQEATETFDIDSFLDQLGPRYKDWSGRSPIPVDADLLPGLVPGYKPPFRQLPYRTKISLKDKEMTALRRLARQTAPHFALGRNREHQGLAAAIVKVWEKSSTVKIAIKRGVPNTCNDRMAEEIKKLTGGVLVSRNKEYIIFYRGNDFVTPKAKTKVAKAEMALAKVQEYLSPAELPTDLETVTDEERFLFRRIGLKMKAFLMLGRREVFDGTVQNMHFHWKHRELVKIVVKGKTFEQVKHIAISLEAESGGVLIALDKTTKGYSIIFYRGKNYKRPQVLKPRNLLTRRRAMARSIELQRREVQMRAAGRKQDAELLQTVEDDLSSDDDNIQDEGDEAYLQTYGSDDEDDADDDSNEYL</sequence>
<dbReference type="GO" id="GO:0006397">
    <property type="term" value="P:mRNA processing"/>
    <property type="evidence" value="ECO:0007669"/>
    <property type="project" value="UniProtKB-KW"/>
</dbReference>
<keyword evidence="3" id="KW-0934">Plastid</keyword>
<dbReference type="GO" id="GO:0009507">
    <property type="term" value="C:chloroplast"/>
    <property type="evidence" value="ECO:0007669"/>
    <property type="project" value="UniProtKB-SubCell"/>
</dbReference>
<dbReference type="SUPFAM" id="SSF75471">
    <property type="entry name" value="YhbY-like"/>
    <property type="match status" value="3"/>
</dbReference>
<comment type="subcellular location">
    <subcellularLocation>
        <location evidence="1">Plastid</location>
        <location evidence="1">Chloroplast</location>
    </subcellularLocation>
</comment>
<keyword evidence="6" id="KW-0694">RNA-binding</keyword>
<reference evidence="15" key="1">
    <citation type="submission" date="2015-06" db="UniProtKB">
        <authorList>
            <consortium name="EnsemblPlants"/>
        </authorList>
    </citation>
    <scope>IDENTIFICATION</scope>
</reference>
<feature type="compositionally biased region" description="Acidic residues" evidence="14">
    <location>
        <begin position="1090"/>
        <end position="1106"/>
    </location>
</feature>
<feature type="compositionally biased region" description="Acidic residues" evidence="14">
    <location>
        <begin position="1114"/>
        <end position="1128"/>
    </location>
</feature>
<dbReference type="SUPFAM" id="SSF56672">
    <property type="entry name" value="DNA/RNA polymerases"/>
    <property type="match status" value="1"/>
</dbReference>
<dbReference type="InterPro" id="IPR043502">
    <property type="entry name" value="DNA/RNA_pol_sf"/>
</dbReference>
<evidence type="ECO:0000256" key="5">
    <source>
        <dbReference type="ARBA" id="ARBA00022737"/>
    </source>
</evidence>
<evidence type="ECO:0000256" key="3">
    <source>
        <dbReference type="ARBA" id="ARBA00022640"/>
    </source>
</evidence>
<dbReference type="GO" id="GO:0003729">
    <property type="term" value="F:mRNA binding"/>
    <property type="evidence" value="ECO:0007669"/>
    <property type="project" value="InterPro"/>
</dbReference>
<dbReference type="PANTHER" id="PTHR31846">
    <property type="entry name" value="CRS1 / YHBY (CRM) DOMAIN-CONTAINING PROTEIN"/>
    <property type="match status" value="1"/>
</dbReference>
<evidence type="ECO:0000256" key="1">
    <source>
        <dbReference type="ARBA" id="ARBA00004229"/>
    </source>
</evidence>
<dbReference type="InterPro" id="IPR045278">
    <property type="entry name" value="CRS1/CFM2/CFM3"/>
</dbReference>
<feature type="region of interest" description="Disordered" evidence="14">
    <location>
        <begin position="397"/>
        <end position="451"/>
    </location>
</feature>
<evidence type="ECO:0000256" key="6">
    <source>
        <dbReference type="ARBA" id="ARBA00022884"/>
    </source>
</evidence>
<evidence type="ECO:0000256" key="2">
    <source>
        <dbReference type="ARBA" id="ARBA00022528"/>
    </source>
</evidence>
<dbReference type="InterPro" id="IPR035920">
    <property type="entry name" value="YhbY-like_sf"/>
</dbReference>
<proteinExistence type="predicted"/>
<protein>
    <recommendedName>
        <fullName evidence="12">CRM-domain containing factor CFM3, chloroplastic/mitochondrial</fullName>
    </recommendedName>
    <alternativeName>
        <fullName evidence="13">Protein CRM FAMILY MEMBER 3</fullName>
    </alternativeName>
</protein>
<dbReference type="FunFam" id="3.30.110.60:FF:000003">
    <property type="entry name" value="CRM-domain containing factor CFM3B, chloroplastic"/>
    <property type="match status" value="1"/>
</dbReference>
<evidence type="ECO:0000256" key="12">
    <source>
        <dbReference type="ARBA" id="ARBA00073361"/>
    </source>
</evidence>
<keyword evidence="7" id="KW-0809">Transit peptide</keyword>
<evidence type="ECO:0000256" key="11">
    <source>
        <dbReference type="ARBA" id="ARBA00064484"/>
    </source>
</evidence>
<dbReference type="Pfam" id="PF00078">
    <property type="entry name" value="RVT_1"/>
    <property type="match status" value="1"/>
</dbReference>
<dbReference type="FunFam" id="3.30.110.60:FF:000002">
    <property type="entry name" value="CRS2-associated factor 1, chloroplastic"/>
    <property type="match status" value="2"/>
</dbReference>
<dbReference type="GO" id="GO:0000373">
    <property type="term" value="P:Group II intron splicing"/>
    <property type="evidence" value="ECO:0007669"/>
    <property type="project" value="UniProtKB-ARBA"/>
</dbReference>
<dbReference type="PROSITE" id="PS50878">
    <property type="entry name" value="RT_POL"/>
    <property type="match status" value="1"/>
</dbReference>
<dbReference type="Pfam" id="PF01985">
    <property type="entry name" value="CRS1_YhbY"/>
    <property type="match status" value="3"/>
</dbReference>
<feature type="region of interest" description="Disordered" evidence="14">
    <location>
        <begin position="1090"/>
        <end position="1128"/>
    </location>
</feature>
<keyword evidence="5" id="KW-0677">Repeat</keyword>
<evidence type="ECO:0000256" key="9">
    <source>
        <dbReference type="ARBA" id="ARBA00023274"/>
    </source>
</evidence>
<dbReference type="SMART" id="SM01103">
    <property type="entry name" value="CRS1_YhbY"/>
    <property type="match status" value="3"/>
</dbReference>
<evidence type="ECO:0000256" key="8">
    <source>
        <dbReference type="ARBA" id="ARBA00023187"/>
    </source>
</evidence>
<dbReference type="InterPro" id="IPR000477">
    <property type="entry name" value="RT_dom"/>
</dbReference>
<feature type="compositionally biased region" description="Basic and acidic residues" evidence="14">
    <location>
        <begin position="421"/>
        <end position="431"/>
    </location>
</feature>
<keyword evidence="2" id="KW-0150">Chloroplast</keyword>
<keyword evidence="9" id="KW-0687">Ribonucleoprotein</keyword>
<evidence type="ECO:0000313" key="15">
    <source>
        <dbReference type="EnsemblPlants" id="EMT30138"/>
    </source>
</evidence>
<dbReference type="EnsemblPlants" id="EMT30138">
    <property type="protein sequence ID" value="EMT30138"/>
    <property type="gene ID" value="F775_02889"/>
</dbReference>
<keyword evidence="4" id="KW-0507">mRNA processing</keyword>
<dbReference type="AlphaFoldDB" id="M8C7T8"/>
<evidence type="ECO:0000256" key="13">
    <source>
        <dbReference type="ARBA" id="ARBA00081881"/>
    </source>
</evidence>
<dbReference type="GO" id="GO:0005739">
    <property type="term" value="C:mitochondrion"/>
    <property type="evidence" value="ECO:0007669"/>
    <property type="project" value="UniProtKB-ARBA"/>
</dbReference>
<dbReference type="PROSITE" id="PS51295">
    <property type="entry name" value="CRM"/>
    <property type="match status" value="3"/>
</dbReference>
<accession>M8C7T8</accession>
<dbReference type="Gene3D" id="3.30.110.60">
    <property type="entry name" value="YhbY-like"/>
    <property type="match status" value="3"/>
</dbReference>